<dbReference type="Pfam" id="PF13879">
    <property type="entry name" value="Hmw_CFAP97"/>
    <property type="match status" value="1"/>
</dbReference>
<proteinExistence type="inferred from homology"/>
<dbReference type="AlphaFoldDB" id="A0A078B4X4"/>
<dbReference type="InParanoid" id="A0A078B4X4"/>
<comment type="similarity">
    <text evidence="1">Belongs to the CFAP97 family.</text>
</comment>
<organism evidence="2 3">
    <name type="scientific">Stylonychia lemnae</name>
    <name type="common">Ciliate</name>
    <dbReference type="NCBI Taxonomy" id="5949"/>
    <lineage>
        <taxon>Eukaryota</taxon>
        <taxon>Sar</taxon>
        <taxon>Alveolata</taxon>
        <taxon>Ciliophora</taxon>
        <taxon>Intramacronucleata</taxon>
        <taxon>Spirotrichea</taxon>
        <taxon>Stichotrichia</taxon>
        <taxon>Sporadotrichida</taxon>
        <taxon>Oxytrichidae</taxon>
        <taxon>Stylonychinae</taxon>
        <taxon>Stylonychia</taxon>
    </lineage>
</organism>
<evidence type="ECO:0000313" key="3">
    <source>
        <dbReference type="Proteomes" id="UP000039865"/>
    </source>
</evidence>
<dbReference type="EMBL" id="CCKQ01017680">
    <property type="protein sequence ID" value="CDW89580.1"/>
    <property type="molecule type" value="Genomic_DNA"/>
</dbReference>
<protein>
    <submittedName>
        <fullName evidence="2">Uncharacterized protein</fullName>
    </submittedName>
</protein>
<accession>A0A078B4X4</accession>
<keyword evidence="3" id="KW-1185">Reference proteome</keyword>
<gene>
    <name evidence="2" type="primary">Contig15187.g16175</name>
    <name evidence="2" type="ORF">STYLEM_18713</name>
</gene>
<name>A0A078B4X4_STYLE</name>
<sequence>MSNHKKSVSNARPVLKLQLPDSLLKHPKINLKRLQLKVIRDKEIENENSNLLRKINQYYEKKSPRNYFSQHISSPSNNEHLPGISQTPTISNSNYQTQSIDYRERVRSLNWTVRKEQFKKIDQENKDLLERLRQKRSDYDVQKLKYEFRQQQSYRKKLLLVKNSNKPSNKFSASVNPLSHLQSIQRNSKNQFSMEQNSEKMNIQDFGDSIINKSIDLRQNQATNDADEFVIINPELGYIQNDIKPKRFNKTSITHQRAMSYQPIGKDNLYESIQIMDSKQDLNKADDQIAYDPIIESNMEQLDQNLANLKLSSYMFNNEAKAAKSKC</sequence>
<evidence type="ECO:0000256" key="1">
    <source>
        <dbReference type="ARBA" id="ARBA00008315"/>
    </source>
</evidence>
<dbReference type="Proteomes" id="UP000039865">
    <property type="component" value="Unassembled WGS sequence"/>
</dbReference>
<dbReference type="InterPro" id="IPR029488">
    <property type="entry name" value="Hmw/CFAP97"/>
</dbReference>
<reference evidence="2 3" key="1">
    <citation type="submission" date="2014-06" db="EMBL/GenBank/DDBJ databases">
        <authorList>
            <person name="Swart Estienne"/>
        </authorList>
    </citation>
    <scope>NUCLEOTIDE SEQUENCE [LARGE SCALE GENOMIC DNA]</scope>
    <source>
        <strain evidence="2 3">130c</strain>
    </source>
</reference>
<evidence type="ECO:0000313" key="2">
    <source>
        <dbReference type="EMBL" id="CDW89580.1"/>
    </source>
</evidence>